<name>A0A520KW50_9EURY</name>
<dbReference type="InterPro" id="IPR004838">
    <property type="entry name" value="NHTrfase_class1_PyrdxlP-BS"/>
</dbReference>
<dbReference type="InterPro" id="IPR004839">
    <property type="entry name" value="Aminotransferase_I/II_large"/>
</dbReference>
<gene>
    <name evidence="6" type="ORF">EF807_07575</name>
</gene>
<evidence type="ECO:0000256" key="1">
    <source>
        <dbReference type="ARBA" id="ARBA00001933"/>
    </source>
</evidence>
<keyword evidence="2 4" id="KW-0032">Aminotransferase</keyword>
<reference evidence="6 7" key="1">
    <citation type="journal article" date="2019" name="Nat. Microbiol.">
        <title>Wide diversity of methane and short-chain alkane metabolisms in uncultured archaea.</title>
        <authorList>
            <person name="Borrel G."/>
            <person name="Adam P.S."/>
            <person name="McKay L.J."/>
            <person name="Chen L.X."/>
            <person name="Sierra-Garcia I.N."/>
            <person name="Sieber C.M."/>
            <person name="Letourneur Q."/>
            <person name="Ghozlane A."/>
            <person name="Andersen G.L."/>
            <person name="Li W.J."/>
            <person name="Hallam S.J."/>
            <person name="Muyzer G."/>
            <person name="de Oliveira V.M."/>
            <person name="Inskeep W.P."/>
            <person name="Banfield J.F."/>
            <person name="Gribaldo S."/>
        </authorList>
    </citation>
    <scope>NUCLEOTIDE SEQUENCE [LARGE SCALE GENOMIC DNA]</scope>
    <source>
        <strain evidence="6">NM1b</strain>
    </source>
</reference>
<dbReference type="Proteomes" id="UP000320766">
    <property type="component" value="Unassembled WGS sequence"/>
</dbReference>
<dbReference type="Pfam" id="PF00155">
    <property type="entry name" value="Aminotran_1_2"/>
    <property type="match status" value="1"/>
</dbReference>
<sequence length="385" mass="43276">MYSEKLRSLPPYLFASIDELKREKLNAGIDLIDLGVGDPDMPTPSNVIDALCEAARDPKNHRYPSYEGMIEFREAIVEWYKRRFGVSLDPEKEAMTLIGSKEGIAHIPFAFLDEGDVALIPDPAYTVYRIGCILAGGRPVEMPLLEENGFKPDLEMIDEKTRKEAKIIFINYPNNPTAATAEKEFYKEVIDFAAENEIIVCNDNAYSEIYYDGQKPPSFLEVKNAKEVGAEFNSLSKIYNMTGWRIGFLVGNEDIIKGLGMVKANIDSGASNAVQIAGIEALRGDQTCVESNRRTYKERRDSLLKGIEYLGLKADKPKATFYVWARVPEEYDSMKFTKLLLDKAGIVVTPGVGFGRYGEGYVRFSLTEKVERIEEGVRRIEALNL</sequence>
<dbReference type="CDD" id="cd00609">
    <property type="entry name" value="AAT_like"/>
    <property type="match status" value="1"/>
</dbReference>
<accession>A0A520KW50</accession>
<comment type="caution">
    <text evidence="6">The sequence shown here is derived from an EMBL/GenBank/DDBJ whole genome shotgun (WGS) entry which is preliminary data.</text>
</comment>
<dbReference type="InterPro" id="IPR050881">
    <property type="entry name" value="LL-DAP_aminotransferase"/>
</dbReference>
<dbReference type="InterPro" id="IPR015424">
    <property type="entry name" value="PyrdxlP-dep_Trfase"/>
</dbReference>
<evidence type="ECO:0000313" key="7">
    <source>
        <dbReference type="Proteomes" id="UP000320766"/>
    </source>
</evidence>
<dbReference type="EMBL" id="RXIL01000136">
    <property type="protein sequence ID" value="RZN67476.1"/>
    <property type="molecule type" value="Genomic_DNA"/>
</dbReference>
<dbReference type="NCBIfam" id="NF006756">
    <property type="entry name" value="PRK09276.1"/>
    <property type="match status" value="1"/>
</dbReference>
<dbReference type="InterPro" id="IPR019881">
    <property type="entry name" value="DAP-NH2Trfase_DapL_Desulfo"/>
</dbReference>
<dbReference type="GO" id="GO:0010285">
    <property type="term" value="F:L,L-diaminopimelate aminotransferase activity"/>
    <property type="evidence" value="ECO:0007669"/>
    <property type="project" value="InterPro"/>
</dbReference>
<dbReference type="AlphaFoldDB" id="A0A520KW50"/>
<dbReference type="GO" id="GO:0009089">
    <property type="term" value="P:lysine biosynthetic process via diaminopimelate"/>
    <property type="evidence" value="ECO:0007669"/>
    <property type="project" value="InterPro"/>
</dbReference>
<organism evidence="6 7">
    <name type="scientific">Candidatus Methanolliviera hydrocarbonicum</name>
    <dbReference type="NCBI Taxonomy" id="2491085"/>
    <lineage>
        <taxon>Archaea</taxon>
        <taxon>Methanobacteriati</taxon>
        <taxon>Methanobacteriota</taxon>
        <taxon>Candidatus Methanoliparia</taxon>
        <taxon>Candidatus Methanoliparales</taxon>
        <taxon>Candidatus Methanollivieraceae</taxon>
        <taxon>Candidatus Methanolliviera</taxon>
    </lineage>
</organism>
<dbReference type="NCBIfam" id="TIGR03540">
    <property type="entry name" value="DapC_direct"/>
    <property type="match status" value="1"/>
</dbReference>
<evidence type="ECO:0000313" key="6">
    <source>
        <dbReference type="EMBL" id="RZN67476.1"/>
    </source>
</evidence>
<dbReference type="InterPro" id="IPR015422">
    <property type="entry name" value="PyrdxlP-dep_Trfase_small"/>
</dbReference>
<dbReference type="PANTHER" id="PTHR42832">
    <property type="entry name" value="AMINO ACID AMINOTRANSFERASE"/>
    <property type="match status" value="1"/>
</dbReference>
<dbReference type="Gene3D" id="3.40.640.10">
    <property type="entry name" value="Type I PLP-dependent aspartate aminotransferase-like (Major domain)"/>
    <property type="match status" value="1"/>
</dbReference>
<dbReference type="Gene3D" id="3.90.1150.10">
    <property type="entry name" value="Aspartate Aminotransferase, domain 1"/>
    <property type="match status" value="1"/>
</dbReference>
<comment type="cofactor">
    <cofactor evidence="1 4">
        <name>pyridoxal 5'-phosphate</name>
        <dbReference type="ChEBI" id="CHEBI:597326"/>
    </cofactor>
</comment>
<dbReference type="PROSITE" id="PS00105">
    <property type="entry name" value="AA_TRANSFER_CLASS_1"/>
    <property type="match status" value="1"/>
</dbReference>
<feature type="domain" description="Aminotransferase class I/classII large" evidence="5">
    <location>
        <begin position="30"/>
        <end position="380"/>
    </location>
</feature>
<dbReference type="SUPFAM" id="SSF53383">
    <property type="entry name" value="PLP-dependent transferases"/>
    <property type="match status" value="1"/>
</dbReference>
<evidence type="ECO:0000259" key="5">
    <source>
        <dbReference type="Pfam" id="PF00155"/>
    </source>
</evidence>
<dbReference type="EC" id="2.6.1.-" evidence="4"/>
<keyword evidence="3 4" id="KW-0808">Transferase</keyword>
<comment type="similarity">
    <text evidence="4">Belongs to the class-I pyridoxal-phosphate-dependent aminotransferase family.</text>
</comment>
<protein>
    <recommendedName>
        <fullName evidence="4">Aminotransferase</fullName>
        <ecNumber evidence="4">2.6.1.-</ecNumber>
    </recommendedName>
</protein>
<evidence type="ECO:0000256" key="3">
    <source>
        <dbReference type="ARBA" id="ARBA00022679"/>
    </source>
</evidence>
<dbReference type="InterPro" id="IPR015421">
    <property type="entry name" value="PyrdxlP-dep_Trfase_major"/>
</dbReference>
<evidence type="ECO:0000256" key="4">
    <source>
        <dbReference type="RuleBase" id="RU000481"/>
    </source>
</evidence>
<proteinExistence type="inferred from homology"/>
<dbReference type="PANTHER" id="PTHR42832:SF3">
    <property type="entry name" value="L-GLUTAMINE--4-(METHYLSULFANYL)-2-OXOBUTANOATE AMINOTRANSFERASE"/>
    <property type="match status" value="1"/>
</dbReference>
<dbReference type="GO" id="GO:0030170">
    <property type="term" value="F:pyridoxal phosphate binding"/>
    <property type="evidence" value="ECO:0007669"/>
    <property type="project" value="InterPro"/>
</dbReference>
<evidence type="ECO:0000256" key="2">
    <source>
        <dbReference type="ARBA" id="ARBA00022576"/>
    </source>
</evidence>